<dbReference type="Pfam" id="PF08241">
    <property type="entry name" value="Methyltransf_11"/>
    <property type="match status" value="1"/>
</dbReference>
<dbReference type="InterPro" id="IPR029063">
    <property type="entry name" value="SAM-dependent_MTases_sf"/>
</dbReference>
<dbReference type="EMBL" id="QGTR01000003">
    <property type="protein sequence ID" value="PWW00221.1"/>
    <property type="molecule type" value="Genomic_DNA"/>
</dbReference>
<dbReference type="InterPro" id="IPR013216">
    <property type="entry name" value="Methyltransf_11"/>
</dbReference>
<comment type="caution">
    <text evidence="2">The sequence shown here is derived from an EMBL/GenBank/DDBJ whole genome shotgun (WGS) entry which is preliminary data.</text>
</comment>
<evidence type="ECO:0000259" key="1">
    <source>
        <dbReference type="Pfam" id="PF08241"/>
    </source>
</evidence>
<dbReference type="AlphaFoldDB" id="A0A317PNZ7"/>
<protein>
    <submittedName>
        <fullName evidence="2">Methyltransferase family protein</fullName>
    </submittedName>
</protein>
<gene>
    <name evidence="2" type="ORF">DFR52_103423</name>
</gene>
<proteinExistence type="predicted"/>
<dbReference type="CDD" id="cd02440">
    <property type="entry name" value="AdoMet_MTases"/>
    <property type="match status" value="1"/>
</dbReference>
<sequence>MQNLRELPHFILTDNVNLRVSSLPGTPAVTRWQPVPHFGMTRPSLILISGEQWALSVDVGPATELMIAFGRALRRISSDGLYLLIRAAHAEIIRVHVTNDDAAELREIRIGLGYLTPGRTDVVISVDPGPKGDPSADWLAISELVIGPRQDIPLLRARAFHDLRVRNEINHFESVYDHKLFDGRKRQIQSATATRLASKNPKATVEPQPDISTMQPLDGEDVFHFAHRMLSHGIRGKAPNFHQRLADLAAHGDLRIASFCAGAAQVEAALIRSTDKPVHLTLVDINQGLLNQAAAAMPEHCTVQTVVQDVNSLSLGAEEFDVAIFVSGVHHVVELEHVWREIQNALRPGGEVWLIGEQVGKNGNRLDSEALTEANRVFRMLPERFRRNALTSEIDWEISNKDCAEATFEGIRSEDIESTLGRHFLPIDVYKRNCFLWRLTNQVYFDNYDLSREEDVQAAKSLVSAELDYFFSGGRPTELHGIYRRNG</sequence>
<dbReference type="Gene3D" id="3.40.50.150">
    <property type="entry name" value="Vaccinia Virus protein VP39"/>
    <property type="match status" value="1"/>
</dbReference>
<dbReference type="SUPFAM" id="SSF53335">
    <property type="entry name" value="S-adenosyl-L-methionine-dependent methyltransferases"/>
    <property type="match status" value="1"/>
</dbReference>
<name>A0A317PNZ7_9HYPH</name>
<accession>A0A317PNZ7</accession>
<evidence type="ECO:0000313" key="3">
    <source>
        <dbReference type="Proteomes" id="UP000246352"/>
    </source>
</evidence>
<keyword evidence="3" id="KW-1185">Reference proteome</keyword>
<dbReference type="Proteomes" id="UP000246352">
    <property type="component" value="Unassembled WGS sequence"/>
</dbReference>
<organism evidence="2 3">
    <name type="scientific">Hoeflea marina</name>
    <dbReference type="NCBI Taxonomy" id="274592"/>
    <lineage>
        <taxon>Bacteria</taxon>
        <taxon>Pseudomonadati</taxon>
        <taxon>Pseudomonadota</taxon>
        <taxon>Alphaproteobacteria</taxon>
        <taxon>Hyphomicrobiales</taxon>
        <taxon>Rhizobiaceae</taxon>
        <taxon>Hoeflea</taxon>
    </lineage>
</organism>
<keyword evidence="2" id="KW-0808">Transferase</keyword>
<feature type="domain" description="Methyltransferase type 11" evidence="1">
    <location>
        <begin position="278"/>
        <end position="353"/>
    </location>
</feature>
<dbReference type="GO" id="GO:0032259">
    <property type="term" value="P:methylation"/>
    <property type="evidence" value="ECO:0007669"/>
    <property type="project" value="UniProtKB-KW"/>
</dbReference>
<evidence type="ECO:0000313" key="2">
    <source>
        <dbReference type="EMBL" id="PWW00221.1"/>
    </source>
</evidence>
<reference evidence="2 3" key="1">
    <citation type="submission" date="2018-05" db="EMBL/GenBank/DDBJ databases">
        <title>Genomic Encyclopedia of Type Strains, Phase IV (KMG-IV): sequencing the most valuable type-strain genomes for metagenomic binning, comparative biology and taxonomic classification.</title>
        <authorList>
            <person name="Goeker M."/>
        </authorList>
    </citation>
    <scope>NUCLEOTIDE SEQUENCE [LARGE SCALE GENOMIC DNA]</scope>
    <source>
        <strain evidence="2 3">DSM 16791</strain>
    </source>
</reference>
<keyword evidence="2" id="KW-0489">Methyltransferase</keyword>
<dbReference type="GO" id="GO:0008757">
    <property type="term" value="F:S-adenosylmethionine-dependent methyltransferase activity"/>
    <property type="evidence" value="ECO:0007669"/>
    <property type="project" value="InterPro"/>
</dbReference>